<feature type="region of interest" description="Disordered" evidence="1">
    <location>
        <begin position="662"/>
        <end position="700"/>
    </location>
</feature>
<protein>
    <submittedName>
        <fullName evidence="2">Uncharacterized protein</fullName>
    </submittedName>
</protein>
<evidence type="ECO:0000256" key="1">
    <source>
        <dbReference type="SAM" id="MobiDB-lite"/>
    </source>
</evidence>
<evidence type="ECO:0000313" key="2">
    <source>
        <dbReference type="EMBL" id="KAJ3570124.1"/>
    </source>
</evidence>
<reference evidence="2" key="1">
    <citation type="submission" date="2022-07" db="EMBL/GenBank/DDBJ databases">
        <title>Genome Sequence of Leucocoprinus birnbaumii.</title>
        <authorList>
            <person name="Buettner E."/>
        </authorList>
    </citation>
    <scope>NUCLEOTIDE SEQUENCE</scope>
    <source>
        <strain evidence="2">VT141</strain>
    </source>
</reference>
<feature type="compositionally biased region" description="Polar residues" evidence="1">
    <location>
        <begin position="691"/>
        <end position="700"/>
    </location>
</feature>
<accession>A0AAD5VUZ1</accession>
<dbReference type="SUPFAM" id="SSF52047">
    <property type="entry name" value="RNI-like"/>
    <property type="match status" value="1"/>
</dbReference>
<sequence>MTFVPLLPAEIFSEVIKHYTPVPLQVFEAERGSLLGQPAQWNQRSMAVNELRNLRLVSRLFNDFASALLFSDVTLNFYGAGSDYKDCLRCCDVIEALAIGRTGVFMYTRRLSVSTTRLFRPPFTGPNRPAPPPVNEVVVAQKLVKNKLAQAIVSFKGVELVSYGHASATDPQQLANDIVWSLGTLPLFRHFRLELDYPAGHFTLRSISHLQSFEVIWKQPGSDELLAAEVSSLLSRSPELSELSLYSRGFQGGRGNNVGTEIFTRLDDKISPLPLKRLSFDGIRMTPALVSFSLRHLTNLELLEVEHALRGKDSITVGHVCNLLKRNGIHLTAITTDMNHMTHDAILLDYLASNPGFRSIRFLVHHDMPHQVCEYLLQILYRQILPVQRKTLEELHVGVIKTHHFLNDPLDVQLGEIKGCGKLWKLAMCRALTREEFEHHDTSIVEHCFEVFLKLPLLKDVTLFLDSSVMGSDMSMKEERAWWKLAIPRLRILLGADPDAKTTSSCATTRGVCLRISSAIIWTVSPGLKRNSDEALITPHSSSSKIMKSSVSESDYAASVSSNASKTTGTIKPSSAFSKQALPLHINLTHTPPRMPDVDEVVVPDDPGHIGTLTLVPCTLPSGGYGWKGQRTVEVELLDVERGEERKQVEVLLSVEAVVADSRGPKTAAPVSDHPVSEFDGGTEGYESDNEAANATGSSL</sequence>
<dbReference type="AlphaFoldDB" id="A0AAD5VUZ1"/>
<gene>
    <name evidence="2" type="ORF">NP233_g4609</name>
</gene>
<name>A0AAD5VUZ1_9AGAR</name>
<organism evidence="2 3">
    <name type="scientific">Leucocoprinus birnbaumii</name>
    <dbReference type="NCBI Taxonomy" id="56174"/>
    <lineage>
        <taxon>Eukaryota</taxon>
        <taxon>Fungi</taxon>
        <taxon>Dikarya</taxon>
        <taxon>Basidiomycota</taxon>
        <taxon>Agaricomycotina</taxon>
        <taxon>Agaricomycetes</taxon>
        <taxon>Agaricomycetidae</taxon>
        <taxon>Agaricales</taxon>
        <taxon>Agaricineae</taxon>
        <taxon>Agaricaceae</taxon>
        <taxon>Leucocoprinus</taxon>
    </lineage>
</organism>
<comment type="caution">
    <text evidence="2">The sequence shown here is derived from an EMBL/GenBank/DDBJ whole genome shotgun (WGS) entry which is preliminary data.</text>
</comment>
<dbReference type="EMBL" id="JANIEX010000253">
    <property type="protein sequence ID" value="KAJ3570124.1"/>
    <property type="molecule type" value="Genomic_DNA"/>
</dbReference>
<proteinExistence type="predicted"/>
<evidence type="ECO:0000313" key="3">
    <source>
        <dbReference type="Proteomes" id="UP001213000"/>
    </source>
</evidence>
<dbReference type="Proteomes" id="UP001213000">
    <property type="component" value="Unassembled WGS sequence"/>
</dbReference>
<keyword evidence="3" id="KW-1185">Reference proteome</keyword>